<comment type="subunit">
    <text evidence="15">Heterotrimer of RecB, RecC and RecD. All subunits contribute to DNA-binding. Interacts with RecA.</text>
</comment>
<dbReference type="Pfam" id="PF13361">
    <property type="entry name" value="UvrD_C"/>
    <property type="match status" value="1"/>
</dbReference>
<keyword evidence="5 15" id="KW-0378">Hydrolase</keyword>
<dbReference type="Gene3D" id="3.90.320.10">
    <property type="match status" value="1"/>
</dbReference>
<comment type="catalytic activity">
    <reaction evidence="14 15">
        <text>ATP + H2O = ADP + phosphate + H(+)</text>
        <dbReference type="Rhea" id="RHEA:13065"/>
        <dbReference type="ChEBI" id="CHEBI:15377"/>
        <dbReference type="ChEBI" id="CHEBI:15378"/>
        <dbReference type="ChEBI" id="CHEBI:30616"/>
        <dbReference type="ChEBI" id="CHEBI:43474"/>
        <dbReference type="ChEBI" id="CHEBI:456216"/>
        <dbReference type="EC" id="5.6.2.4"/>
    </reaction>
</comment>
<sequence>MTAPDLRPDAAPPQARPLDLIDGPLAGVQLIEASAGTGKTWAICGLVLRLVVEQGLSVDQVLVVTFTKAATAELRTRIRARLAEALATVPRLIHGEPVDDKFLGPWLIGLIESGRIEPATLLLRLHAALQCFDEAAIHTIHGYCQRALAEAAFSARLPLEQTLSTDDHALHLQLAADFWRHAVAQAALPPGLAGHLLARGDSPERWATLVRRQLALPLAHSRWPEALDLDEATLGADAARSAQATGAAQQDLQTPHARLQTLHRTAHALWLRDGRDLLQALQDVAPTLLNARSVNAERLQAAADAWDAWFAADDPLAPLGERMPLLTADALRAALKGAAAKAVAAGESPPAPLDHAFLTASAALLHAQAEDTARLERERLRLLRRLLDAAPQAMAALKRERRLLAFDDLLGQLHQRLHDDEGGPALLRRLRQRYPAALIDEFQDTDPLQWAIFWRLYGPEGDRLAAEGRMSGAEVPAPHAHEGAVDDVHGGPAAAPAVDGLAPERPLFLVGDPKQAIYSFRGADLPTYLRARGQAAAVWTLADNQRSVGPLITAMNTLWRRHDRPFMQDGLHYQPVGLGEKPRTPLIDRSPQADPAATAALQLWTWPAGTDGDPWPLRAQVLPLLLQATAGEIARLLRAARTPLDPATPGGPTQLMLGTRALAAGDIAVLVRSHRQAAQVRQALAALGIGAVELSAASIWSSPDAADVERLLAAVLEPTREPLLRAALATPLLGADAAQLQAWAEDESGWLAQMQRFADWRTLWLRQGVGVLLRRLLADAALCARLLARPDGERRMTNLLHLAEALHEAADSLPSPEALLRWLQSRRAEPAASGDERTQLRLESDRHLVQIVTIHRSKGLEYPLVFCPFLGLGAAAPPEAPACDGTVWRDPEDPTGRLVVDWRTQVDPKDGRLRRLSQMSTALAADRAAEELRLIYVALTRAVHRCHLPVGGYRVASGRGFSARQAGHGLLNWLAAGSAEIEPATAWLTRDIKAPQQAAIDTAWATLAAAVTAPSAPSTPQVDTPTRDPMDAQVDGQTAIAVRALPFPPALPLDLTDGGRPIAHVALPTPERLPRGWRIGSYSALLRGATHELSARDHDAHAAPGPEPGHTAPTPARNTPATPAANPAPPLPTPQPPDPATLPADDPLRYPRGAEAGDSLHQALERADFGDPSGWPQAAAAALDAYPALLGQALRDARAAQAAPPSPSAGPRPPAAPTDPASLRAALHAGLLRVLDHTLHTPLPLAGHARPLRLADVPAPQRRAEFEFHLPVDTLDGGRLNALLARHQVPMPALDARRPLHGYLKGYIDLVFCHEGRWWLLDWKSNHLGLQAADYDRPGLDAAMAREGYHLQHLLYTVALQRWLARRIADWDPQRHFGGVIYLFLRGLRPGWIQRHADTALPAGQPCGLWQQHTDPRLIAELSALFPSPDRR</sequence>
<feature type="binding site" evidence="15">
    <location>
        <position position="1161"/>
    </location>
    <ligand>
        <name>Mg(2+)</name>
        <dbReference type="ChEBI" id="CHEBI:18420"/>
    </ligand>
</feature>
<evidence type="ECO:0000256" key="11">
    <source>
        <dbReference type="ARBA" id="ARBA00023204"/>
    </source>
</evidence>
<dbReference type="Proteomes" id="UP001368500">
    <property type="component" value="Unassembled WGS sequence"/>
</dbReference>
<dbReference type="InterPro" id="IPR014017">
    <property type="entry name" value="DNA_helicase_UvrD-like_C"/>
</dbReference>
<dbReference type="InterPro" id="IPR011604">
    <property type="entry name" value="PDDEXK-like_dom_sf"/>
</dbReference>
<comment type="function">
    <text evidence="15">A helicase/nuclease that prepares dsDNA breaks (DSB) for recombinational DNA repair. Binds to DSBs and unwinds DNA via a highly rapid and processive ATP-dependent bidirectional helicase activity. Unwinds dsDNA until it encounters a Chi (crossover hotspot instigator) sequence from the 3' direction. Cuts ssDNA a few nucleotides 3' to the Chi site. The properties and activities of the enzyme are changed at Chi. The Chi-altered holoenzyme produces a long 3'-ssDNA overhang and facilitates RecA-binding to the ssDNA for homologous DNA recombination and repair. Holoenzyme degrades any linearized DNA that is unable to undergo homologous recombination. In the holoenzyme this subunit contributes ATPase, 3'-5' helicase, exonuclease activity and loads RecA onto ssDNA.</text>
</comment>
<dbReference type="Gene3D" id="3.40.50.300">
    <property type="entry name" value="P-loop containing nucleotide triphosphate hydrolases"/>
    <property type="match status" value="2"/>
</dbReference>
<evidence type="ECO:0000259" key="18">
    <source>
        <dbReference type="PROSITE" id="PS51198"/>
    </source>
</evidence>
<feature type="binding site" evidence="16">
    <location>
        <begin position="33"/>
        <end position="40"/>
    </location>
    <ligand>
        <name>ATP</name>
        <dbReference type="ChEBI" id="CHEBI:30616"/>
    </ligand>
</feature>
<keyword evidence="8 15" id="KW-0067">ATP-binding</keyword>
<dbReference type="PANTHER" id="PTHR11070:SF23">
    <property type="entry name" value="RECBCD ENZYME SUBUNIT RECB"/>
    <property type="match status" value="1"/>
</dbReference>
<gene>
    <name evidence="15" type="primary">recB</name>
    <name evidence="20" type="ORF">AACH11_17605</name>
</gene>
<evidence type="ECO:0000256" key="13">
    <source>
        <dbReference type="ARBA" id="ARBA00034617"/>
    </source>
</evidence>
<keyword evidence="6 15" id="KW-0347">Helicase</keyword>
<evidence type="ECO:0000256" key="17">
    <source>
        <dbReference type="SAM" id="MobiDB-lite"/>
    </source>
</evidence>
<keyword evidence="7 15" id="KW-0269">Exonuclease</keyword>
<dbReference type="InterPro" id="IPR011335">
    <property type="entry name" value="Restrct_endonuc-II-like"/>
</dbReference>
<accession>A0ABU9BFT9</accession>
<keyword evidence="9 15" id="KW-0460">Magnesium</keyword>
<feature type="binding site" evidence="15">
    <location>
        <position position="1322"/>
    </location>
    <ligand>
        <name>Mg(2+)</name>
        <dbReference type="ChEBI" id="CHEBI:18420"/>
    </ligand>
</feature>
<keyword evidence="10 15" id="KW-0238">DNA-binding</keyword>
<comment type="similarity">
    <text evidence="15">Belongs to the helicase family. UvrD subfamily.</text>
</comment>
<evidence type="ECO:0000256" key="4">
    <source>
        <dbReference type="ARBA" id="ARBA00022763"/>
    </source>
</evidence>
<comment type="caution">
    <text evidence="20">The sequence shown here is derived from an EMBL/GenBank/DDBJ whole genome shotgun (WGS) entry which is preliminary data.</text>
</comment>
<evidence type="ECO:0000256" key="10">
    <source>
        <dbReference type="ARBA" id="ARBA00023125"/>
    </source>
</evidence>
<evidence type="ECO:0000256" key="5">
    <source>
        <dbReference type="ARBA" id="ARBA00022801"/>
    </source>
</evidence>
<evidence type="ECO:0000313" key="20">
    <source>
        <dbReference type="EMBL" id="MEK8027782.1"/>
    </source>
</evidence>
<dbReference type="SUPFAM" id="SSF52980">
    <property type="entry name" value="Restriction endonuclease-like"/>
    <property type="match status" value="1"/>
</dbReference>
<dbReference type="CDD" id="cd22352">
    <property type="entry name" value="RecB_C-like"/>
    <property type="match status" value="1"/>
</dbReference>
<feature type="region of interest" description="Disordered" evidence="17">
    <location>
        <begin position="1196"/>
        <end position="1220"/>
    </location>
</feature>
<feature type="domain" description="UvrD-like helicase C-terminal" evidence="19">
    <location>
        <begin position="584"/>
        <end position="859"/>
    </location>
</feature>
<dbReference type="InterPro" id="IPR014016">
    <property type="entry name" value="UvrD-like_ATP-bd"/>
</dbReference>
<keyword evidence="2 15" id="KW-0479">Metal-binding</keyword>
<comment type="domain">
    <text evidence="15">The C-terminal domain has nuclease activity and interacts with RecD. It interacts with RecA, facilitating its loading onto ssDNA.</text>
</comment>
<dbReference type="Gene3D" id="1.10.486.10">
    <property type="entry name" value="PCRA, domain 4"/>
    <property type="match status" value="1"/>
</dbReference>
<evidence type="ECO:0000256" key="6">
    <source>
        <dbReference type="ARBA" id="ARBA00022806"/>
    </source>
</evidence>
<evidence type="ECO:0000256" key="14">
    <source>
        <dbReference type="ARBA" id="ARBA00048988"/>
    </source>
</evidence>
<keyword evidence="3 15" id="KW-0547">Nucleotide-binding</keyword>
<keyword evidence="12 15" id="KW-0413">Isomerase</keyword>
<dbReference type="EC" id="3.1.11.5" evidence="15"/>
<dbReference type="Pfam" id="PF00580">
    <property type="entry name" value="UvrD-helicase"/>
    <property type="match status" value="2"/>
</dbReference>
<evidence type="ECO:0000256" key="12">
    <source>
        <dbReference type="ARBA" id="ARBA00023235"/>
    </source>
</evidence>
<proteinExistence type="inferred from homology"/>
<name>A0ABU9BFT9_9BURK</name>
<dbReference type="InterPro" id="IPR027417">
    <property type="entry name" value="P-loop_NTPase"/>
</dbReference>
<evidence type="ECO:0000256" key="1">
    <source>
        <dbReference type="ARBA" id="ARBA00022722"/>
    </source>
</evidence>
<reference evidence="20 21" key="1">
    <citation type="submission" date="2024-04" db="EMBL/GenBank/DDBJ databases">
        <title>Novel species of the genus Ideonella isolated from streams.</title>
        <authorList>
            <person name="Lu H."/>
        </authorList>
    </citation>
    <scope>NUCLEOTIDE SEQUENCE [LARGE SCALE GENOMIC DNA]</scope>
    <source>
        <strain evidence="20 21">BYS139W</strain>
    </source>
</reference>
<evidence type="ECO:0000256" key="3">
    <source>
        <dbReference type="ARBA" id="ARBA00022741"/>
    </source>
</evidence>
<keyword evidence="11 15" id="KW-0234">DNA repair</keyword>
<dbReference type="PROSITE" id="PS51217">
    <property type="entry name" value="UVRD_HELICASE_CTER"/>
    <property type="match status" value="1"/>
</dbReference>
<dbReference type="InterPro" id="IPR004586">
    <property type="entry name" value="RecB"/>
</dbReference>
<protein>
    <recommendedName>
        <fullName evidence="15">RecBCD enzyme subunit RecB</fullName>
        <ecNumber evidence="15">3.1.11.5</ecNumber>
        <ecNumber evidence="15">5.6.2.4</ecNumber>
    </recommendedName>
    <alternativeName>
        <fullName evidence="15">DNA 3'-5' helicase subunit RecB</fullName>
    </alternativeName>
    <alternativeName>
        <fullName evidence="15">Exonuclease V subunit RecB</fullName>
        <shortName evidence="15">ExoV subunit RecB</shortName>
    </alternativeName>
    <alternativeName>
        <fullName evidence="15">Helicase/nuclease RecBCD subunit RecB</fullName>
    </alternativeName>
</protein>
<comment type="catalytic activity">
    <reaction evidence="13 15">
        <text>Couples ATP hydrolysis with the unwinding of duplex DNA by translocating in the 3'-5' direction.</text>
        <dbReference type="EC" id="5.6.2.4"/>
    </reaction>
</comment>
<evidence type="ECO:0000256" key="15">
    <source>
        <dbReference type="HAMAP-Rule" id="MF_01485"/>
    </source>
</evidence>
<comment type="catalytic activity">
    <reaction evidence="15">
        <text>Exonucleolytic cleavage (in the presence of ATP) in either 5'- to 3'- or 3'- to 5'-direction to yield 5'-phosphooligonucleotides.</text>
        <dbReference type="EC" id="3.1.11.5"/>
    </reaction>
</comment>
<dbReference type="RefSeq" id="WP_341375561.1">
    <property type="nucleotide sequence ID" value="NZ_JBBUTF010000016.1"/>
</dbReference>
<dbReference type="SUPFAM" id="SSF52540">
    <property type="entry name" value="P-loop containing nucleoside triphosphate hydrolases"/>
    <property type="match status" value="1"/>
</dbReference>
<dbReference type="HAMAP" id="MF_01485">
    <property type="entry name" value="RecB"/>
    <property type="match status" value="1"/>
</dbReference>
<dbReference type="EC" id="5.6.2.4" evidence="15"/>
<comment type="cofactor">
    <cofactor evidence="15">
        <name>Mg(2+)</name>
        <dbReference type="ChEBI" id="CHEBI:18420"/>
    </cofactor>
    <text evidence="15">Binds 1 Mg(2+) ion per subunit.</text>
</comment>
<feature type="region of interest" description="DNA-binding and helicase activity, interacts with RecC" evidence="15">
    <location>
        <begin position="1"/>
        <end position="1063"/>
    </location>
</feature>
<evidence type="ECO:0000256" key="2">
    <source>
        <dbReference type="ARBA" id="ARBA00022723"/>
    </source>
</evidence>
<feature type="compositionally biased region" description="Pro residues" evidence="17">
    <location>
        <begin position="1204"/>
        <end position="1217"/>
    </location>
</feature>
<organism evidence="20 21">
    <name type="scientific">Pseudaquabacterium rugosum</name>
    <dbReference type="NCBI Taxonomy" id="2984194"/>
    <lineage>
        <taxon>Bacteria</taxon>
        <taxon>Pseudomonadati</taxon>
        <taxon>Pseudomonadota</taxon>
        <taxon>Betaproteobacteria</taxon>
        <taxon>Burkholderiales</taxon>
        <taxon>Sphaerotilaceae</taxon>
        <taxon>Pseudaquabacterium</taxon>
    </lineage>
</organism>
<keyword evidence="1 15" id="KW-0540">Nuclease</keyword>
<dbReference type="PANTHER" id="PTHR11070">
    <property type="entry name" value="UVRD / RECB / PCRA DNA HELICASE FAMILY MEMBER"/>
    <property type="match status" value="1"/>
</dbReference>
<evidence type="ECO:0000256" key="8">
    <source>
        <dbReference type="ARBA" id="ARBA00022840"/>
    </source>
</evidence>
<evidence type="ECO:0000256" key="16">
    <source>
        <dbReference type="PROSITE-ProRule" id="PRU00560"/>
    </source>
</evidence>
<feature type="binding site" evidence="15">
    <location>
        <position position="1309"/>
    </location>
    <ligand>
        <name>Mg(2+)</name>
        <dbReference type="ChEBI" id="CHEBI:18420"/>
    </ligand>
</feature>
<comment type="domain">
    <text evidence="15">The N-terminal DNA-binding domain is a ssDNA-dependent ATPase and has ATP-dependent 3'-5' helicase function. This domain interacts with RecC.</text>
</comment>
<evidence type="ECO:0000313" key="21">
    <source>
        <dbReference type="Proteomes" id="UP001368500"/>
    </source>
</evidence>
<dbReference type="InterPro" id="IPR000212">
    <property type="entry name" value="DNA_helicase_UvrD/REP"/>
</dbReference>
<feature type="domain" description="UvrD-like helicase ATP-binding" evidence="18">
    <location>
        <begin position="12"/>
        <end position="548"/>
    </location>
</feature>
<dbReference type="EMBL" id="JBBUTF010000016">
    <property type="protein sequence ID" value="MEK8027782.1"/>
    <property type="molecule type" value="Genomic_DNA"/>
</dbReference>
<evidence type="ECO:0000256" key="7">
    <source>
        <dbReference type="ARBA" id="ARBA00022839"/>
    </source>
</evidence>
<keyword evidence="4 15" id="KW-0227">DNA damage</keyword>
<comment type="miscellaneous">
    <text evidence="15">In the RecBCD complex, RecB has a slow 3'-5' helicase, an exonuclease activity and loads RecA onto ssDNA, RecD has a fast 5'-3' helicase activity, while RecC stimulates the ATPase and processivity of the RecB helicase and contributes to recognition of the Chi site.</text>
</comment>
<evidence type="ECO:0000259" key="19">
    <source>
        <dbReference type="PROSITE" id="PS51217"/>
    </source>
</evidence>
<dbReference type="Gene3D" id="1.10.3170.10">
    <property type="entry name" value="Recbcd, chain B, domain 2"/>
    <property type="match status" value="1"/>
</dbReference>
<dbReference type="PROSITE" id="PS51198">
    <property type="entry name" value="UVRD_HELICASE_ATP_BIND"/>
    <property type="match status" value="1"/>
</dbReference>
<feature type="compositionally biased region" description="Pro residues" evidence="17">
    <location>
        <begin position="1126"/>
        <end position="1140"/>
    </location>
</feature>
<feature type="region of interest" description="Disordered" evidence="17">
    <location>
        <begin position="1094"/>
        <end position="1154"/>
    </location>
</feature>
<feature type="region of interest" description="Nuclease activity, interacts with RecD and RecA" evidence="15">
    <location>
        <begin position="1076"/>
        <end position="1432"/>
    </location>
</feature>
<feature type="active site" description="For nuclease activity" evidence="15">
    <location>
        <position position="1322"/>
    </location>
</feature>
<keyword evidence="21" id="KW-1185">Reference proteome</keyword>
<evidence type="ECO:0000256" key="9">
    <source>
        <dbReference type="ARBA" id="ARBA00022842"/>
    </source>
</evidence>
<feature type="compositionally biased region" description="Low complexity" evidence="17">
    <location>
        <begin position="1111"/>
        <end position="1125"/>
    </location>
</feature>